<reference evidence="3 4" key="1">
    <citation type="submission" date="2019-02" db="EMBL/GenBank/DDBJ databases">
        <title>Genome sequencing of the rare red list fungi Bondarzewia mesenterica.</title>
        <authorList>
            <person name="Buettner E."/>
            <person name="Kellner H."/>
        </authorList>
    </citation>
    <scope>NUCLEOTIDE SEQUENCE [LARGE SCALE GENOMIC DNA]</scope>
    <source>
        <strain evidence="3 4">DSM 108281</strain>
    </source>
</reference>
<organism evidence="3 4">
    <name type="scientific">Bondarzewia mesenterica</name>
    <dbReference type="NCBI Taxonomy" id="1095465"/>
    <lineage>
        <taxon>Eukaryota</taxon>
        <taxon>Fungi</taxon>
        <taxon>Dikarya</taxon>
        <taxon>Basidiomycota</taxon>
        <taxon>Agaricomycotina</taxon>
        <taxon>Agaricomycetes</taxon>
        <taxon>Russulales</taxon>
        <taxon>Bondarzewiaceae</taxon>
        <taxon>Bondarzewia</taxon>
    </lineage>
</organism>
<dbReference type="Pfam" id="PF11712">
    <property type="entry name" value="Vma12"/>
    <property type="match status" value="1"/>
</dbReference>
<keyword evidence="2" id="KW-1133">Transmembrane helix</keyword>
<dbReference type="OrthoDB" id="3193718at2759"/>
<sequence length="253" mass="27096">MADTFKDLTTSLEPHLLDTLRPLLSLLPPALDSELSPYLSPTPHASSTQTIPYPLLLAISKWSRTAPGLSSLHSATPPLDPNDYTMIALLAGTRTSPHRKFPPVIRTDPAREAKRAVNDKRMIVGVLNALLSVVGAGAGTWVAAQRTGWRDEWKVLLSFLVAAAVALSETVLYIIHDSRRARQNSGSAHPQTQSQAQAQAQARAIPASERRKLRVTQEDADPGAGTPPSARVSSLPLPQDAALRHRGGVGAPS</sequence>
<keyword evidence="2" id="KW-0812">Transmembrane</keyword>
<protein>
    <recommendedName>
        <fullName evidence="5">Endoplasmic reticulum-based factor for assembly of V-ATPase</fullName>
    </recommendedName>
</protein>
<feature type="transmembrane region" description="Helical" evidence="2">
    <location>
        <begin position="122"/>
        <end position="143"/>
    </location>
</feature>
<evidence type="ECO:0000256" key="1">
    <source>
        <dbReference type="SAM" id="MobiDB-lite"/>
    </source>
</evidence>
<proteinExistence type="predicted"/>
<dbReference type="InterPro" id="IPR021013">
    <property type="entry name" value="ATPase_Vma12"/>
</dbReference>
<dbReference type="GO" id="GO:0070072">
    <property type="term" value="P:vacuolar proton-transporting V-type ATPase complex assembly"/>
    <property type="evidence" value="ECO:0007669"/>
    <property type="project" value="InterPro"/>
</dbReference>
<comment type="caution">
    <text evidence="3">The sequence shown here is derived from an EMBL/GenBank/DDBJ whole genome shotgun (WGS) entry which is preliminary data.</text>
</comment>
<evidence type="ECO:0000313" key="4">
    <source>
        <dbReference type="Proteomes" id="UP000310158"/>
    </source>
</evidence>
<evidence type="ECO:0000313" key="3">
    <source>
        <dbReference type="EMBL" id="THH13445.1"/>
    </source>
</evidence>
<name>A0A4S4LNA9_9AGAM</name>
<evidence type="ECO:0000256" key="2">
    <source>
        <dbReference type="SAM" id="Phobius"/>
    </source>
</evidence>
<evidence type="ECO:0008006" key="5">
    <source>
        <dbReference type="Google" id="ProtNLM"/>
    </source>
</evidence>
<dbReference type="EMBL" id="SGPL01000353">
    <property type="protein sequence ID" value="THH13445.1"/>
    <property type="molecule type" value="Genomic_DNA"/>
</dbReference>
<keyword evidence="2" id="KW-0472">Membrane</keyword>
<feature type="compositionally biased region" description="Low complexity" evidence="1">
    <location>
        <begin position="188"/>
        <end position="204"/>
    </location>
</feature>
<dbReference type="Proteomes" id="UP000310158">
    <property type="component" value="Unassembled WGS sequence"/>
</dbReference>
<accession>A0A4S4LNA9</accession>
<dbReference type="AlphaFoldDB" id="A0A4S4LNA9"/>
<gene>
    <name evidence="3" type="ORF">EW146_g6773</name>
</gene>
<feature type="unsure residue" description="I or L" evidence="3">
    <location>
        <position position="69"/>
    </location>
</feature>
<keyword evidence="4" id="KW-1185">Reference proteome</keyword>
<feature type="transmembrane region" description="Helical" evidence="2">
    <location>
        <begin position="155"/>
        <end position="175"/>
    </location>
</feature>
<feature type="region of interest" description="Disordered" evidence="1">
    <location>
        <begin position="183"/>
        <end position="253"/>
    </location>
</feature>